<dbReference type="Proteomes" id="UP000666240">
    <property type="component" value="Unassembled WGS sequence"/>
</dbReference>
<accession>A0A8J7UKC3</accession>
<evidence type="ECO:0000313" key="1">
    <source>
        <dbReference type="EMBL" id="MBP0439544.1"/>
    </source>
</evidence>
<gene>
    <name evidence="1" type="ORF">J5Y06_12855</name>
</gene>
<dbReference type="AlphaFoldDB" id="A0A8J7UKC3"/>
<name>A0A8J7UKC3_9HYPH</name>
<sequence>MLLDSEHEVRPRVSEMVVAIKDVQFQARRHARLGGGGDEYLTPVGGDLERGSVYGQGKRGSKMPNCVTRMGALRLSNGQQCEKGYQKTALGYVYGDIRIPLGGIVDCKGRKARDRFGKPKGAVANDNTPPTVGSNPSACRGAFPFDDPVAIASEAVDVRSSVTPETAAILDLALHAANLRQVGEHLGFLGKTAERRGKAALLAACAELDEVLAA</sequence>
<comment type="caution">
    <text evidence="1">The sequence shown here is derived from an EMBL/GenBank/DDBJ whole genome shotgun (WGS) entry which is preliminary data.</text>
</comment>
<dbReference type="EMBL" id="JAGIYY010000004">
    <property type="protein sequence ID" value="MBP0439544.1"/>
    <property type="molecule type" value="Genomic_DNA"/>
</dbReference>
<dbReference type="RefSeq" id="WP_209335588.1">
    <property type="nucleotide sequence ID" value="NZ_JAGIYY010000004.1"/>
</dbReference>
<reference evidence="1" key="1">
    <citation type="submission" date="2021-03" db="EMBL/GenBank/DDBJ databases">
        <title>Genome sequencing and assembly of Tianweitania sediminis.</title>
        <authorList>
            <person name="Chhetri G."/>
        </authorList>
    </citation>
    <scope>NUCLEOTIDE SEQUENCE</scope>
    <source>
        <strain evidence="1">Z8</strain>
    </source>
</reference>
<organism evidence="1 2">
    <name type="scientific">Tianweitania sediminis</name>
    <dbReference type="NCBI Taxonomy" id="1502156"/>
    <lineage>
        <taxon>Bacteria</taxon>
        <taxon>Pseudomonadati</taxon>
        <taxon>Pseudomonadota</taxon>
        <taxon>Alphaproteobacteria</taxon>
        <taxon>Hyphomicrobiales</taxon>
        <taxon>Phyllobacteriaceae</taxon>
        <taxon>Tianweitania</taxon>
    </lineage>
</organism>
<protein>
    <submittedName>
        <fullName evidence="1">Uncharacterized protein</fullName>
    </submittedName>
</protein>
<evidence type="ECO:0000313" key="2">
    <source>
        <dbReference type="Proteomes" id="UP000666240"/>
    </source>
</evidence>
<keyword evidence="2" id="KW-1185">Reference proteome</keyword>
<proteinExistence type="predicted"/>